<gene>
    <name evidence="1" type="ORF">AVEN_203946_1</name>
</gene>
<protein>
    <submittedName>
        <fullName evidence="1">Uncharacterized protein</fullName>
    </submittedName>
</protein>
<evidence type="ECO:0000313" key="1">
    <source>
        <dbReference type="EMBL" id="GBN06089.1"/>
    </source>
</evidence>
<accession>A0A4Y2KV84</accession>
<name>A0A4Y2KV84_ARAVE</name>
<reference evidence="1 2" key="1">
    <citation type="journal article" date="2019" name="Sci. Rep.">
        <title>Orb-weaving spider Araneus ventricosus genome elucidates the spidroin gene catalogue.</title>
        <authorList>
            <person name="Kono N."/>
            <person name="Nakamura H."/>
            <person name="Ohtoshi R."/>
            <person name="Moran D.A.P."/>
            <person name="Shinohara A."/>
            <person name="Yoshida Y."/>
            <person name="Fujiwara M."/>
            <person name="Mori M."/>
            <person name="Tomita M."/>
            <person name="Arakawa K."/>
        </authorList>
    </citation>
    <scope>NUCLEOTIDE SEQUENCE [LARGE SCALE GENOMIC DNA]</scope>
</reference>
<evidence type="ECO:0000313" key="2">
    <source>
        <dbReference type="Proteomes" id="UP000499080"/>
    </source>
</evidence>
<dbReference type="EMBL" id="BGPR01196491">
    <property type="protein sequence ID" value="GBN06089.1"/>
    <property type="molecule type" value="Genomic_DNA"/>
</dbReference>
<proteinExistence type="predicted"/>
<organism evidence="1 2">
    <name type="scientific">Araneus ventricosus</name>
    <name type="common">Orbweaver spider</name>
    <name type="synonym">Epeira ventricosa</name>
    <dbReference type="NCBI Taxonomy" id="182803"/>
    <lineage>
        <taxon>Eukaryota</taxon>
        <taxon>Metazoa</taxon>
        <taxon>Ecdysozoa</taxon>
        <taxon>Arthropoda</taxon>
        <taxon>Chelicerata</taxon>
        <taxon>Arachnida</taxon>
        <taxon>Araneae</taxon>
        <taxon>Araneomorphae</taxon>
        <taxon>Entelegynae</taxon>
        <taxon>Araneoidea</taxon>
        <taxon>Araneidae</taxon>
        <taxon>Araneus</taxon>
    </lineage>
</organism>
<keyword evidence="2" id="KW-1185">Reference proteome</keyword>
<sequence>MTDEENFVECINCGLDFGLFTNERMVGKTLGKGLEESEEDDERKLQKAVSHDVVLEHALTKGQTRQRTQTRTHTNGEHPVCLLLWKRHKGDIDLPLN</sequence>
<dbReference type="AlphaFoldDB" id="A0A4Y2KV84"/>
<comment type="caution">
    <text evidence="1">The sequence shown here is derived from an EMBL/GenBank/DDBJ whole genome shotgun (WGS) entry which is preliminary data.</text>
</comment>
<dbReference type="Proteomes" id="UP000499080">
    <property type="component" value="Unassembled WGS sequence"/>
</dbReference>